<evidence type="ECO:0000313" key="8">
    <source>
        <dbReference type="Proteomes" id="UP001267426"/>
    </source>
</evidence>
<feature type="transmembrane region" description="Helical" evidence="6">
    <location>
        <begin position="186"/>
        <end position="207"/>
    </location>
</feature>
<evidence type="ECO:0000256" key="5">
    <source>
        <dbReference type="ARBA" id="ARBA00023136"/>
    </source>
</evidence>
<dbReference type="NCBIfam" id="TIGR00765">
    <property type="entry name" value="yihY_not_rbn"/>
    <property type="match status" value="1"/>
</dbReference>
<keyword evidence="4 6" id="KW-1133">Transmembrane helix</keyword>
<feature type="transmembrane region" description="Helical" evidence="6">
    <location>
        <begin position="247"/>
        <end position="272"/>
    </location>
</feature>
<dbReference type="Pfam" id="PF03631">
    <property type="entry name" value="Virul_fac_BrkB"/>
    <property type="match status" value="1"/>
</dbReference>
<evidence type="ECO:0000313" key="7">
    <source>
        <dbReference type="EMBL" id="MDT0632752.1"/>
    </source>
</evidence>
<keyword evidence="5 6" id="KW-0472">Membrane</keyword>
<reference evidence="7 8" key="1">
    <citation type="submission" date="2023-09" db="EMBL/GenBank/DDBJ databases">
        <authorList>
            <person name="Rey-Velasco X."/>
        </authorList>
    </citation>
    <scope>NUCLEOTIDE SEQUENCE [LARGE SCALE GENOMIC DNA]</scope>
    <source>
        <strain evidence="7 8">F394</strain>
    </source>
</reference>
<comment type="subcellular location">
    <subcellularLocation>
        <location evidence="1">Cell membrane</location>
        <topology evidence="1">Multi-pass membrane protein</topology>
    </subcellularLocation>
</comment>
<keyword evidence="8" id="KW-1185">Reference proteome</keyword>
<protein>
    <submittedName>
        <fullName evidence="7">YihY/virulence factor BrkB family protein</fullName>
    </submittedName>
</protein>
<dbReference type="PANTHER" id="PTHR30213:SF1">
    <property type="entry name" value="INNER MEMBRANE PROTEIN YHJD"/>
    <property type="match status" value="1"/>
</dbReference>
<evidence type="ECO:0000256" key="3">
    <source>
        <dbReference type="ARBA" id="ARBA00022692"/>
    </source>
</evidence>
<feature type="transmembrane region" description="Helical" evidence="6">
    <location>
        <begin position="219"/>
        <end position="241"/>
    </location>
</feature>
<proteinExistence type="predicted"/>
<keyword evidence="3 6" id="KW-0812">Transmembrane</keyword>
<feature type="transmembrane region" description="Helical" evidence="6">
    <location>
        <begin position="140"/>
        <end position="166"/>
    </location>
</feature>
<evidence type="ECO:0000256" key="6">
    <source>
        <dbReference type="SAM" id="Phobius"/>
    </source>
</evidence>
<dbReference type="RefSeq" id="WP_311664945.1">
    <property type="nucleotide sequence ID" value="NZ_JAVRHT010000036.1"/>
</dbReference>
<keyword evidence="2" id="KW-1003">Cell membrane</keyword>
<dbReference type="Proteomes" id="UP001267426">
    <property type="component" value="Unassembled WGS sequence"/>
</dbReference>
<name>A0ABU3BTZ7_9BACT</name>
<evidence type="ECO:0000256" key="1">
    <source>
        <dbReference type="ARBA" id="ARBA00004651"/>
    </source>
</evidence>
<accession>A0ABU3BTZ7</accession>
<organism evidence="7 8">
    <name type="scientific">Rubrivirga litoralis</name>
    <dbReference type="NCBI Taxonomy" id="3075598"/>
    <lineage>
        <taxon>Bacteria</taxon>
        <taxon>Pseudomonadati</taxon>
        <taxon>Rhodothermota</taxon>
        <taxon>Rhodothermia</taxon>
        <taxon>Rhodothermales</taxon>
        <taxon>Rubricoccaceae</taxon>
        <taxon>Rubrivirga</taxon>
    </lineage>
</organism>
<dbReference type="EMBL" id="JAVRHT010000036">
    <property type="protein sequence ID" value="MDT0632752.1"/>
    <property type="molecule type" value="Genomic_DNA"/>
</dbReference>
<dbReference type="PANTHER" id="PTHR30213">
    <property type="entry name" value="INNER MEMBRANE PROTEIN YHJD"/>
    <property type="match status" value="1"/>
</dbReference>
<comment type="caution">
    <text evidence="7">The sequence shown here is derived from an EMBL/GenBank/DDBJ whole genome shotgun (WGS) entry which is preliminary data.</text>
</comment>
<sequence length="305" mass="31319">MPSAWTTTKNLLTATGKDVMDDDVPSLSAAIAYYTVFSLPSLLVIIVGVVGAVVGPAQVEEVVVSQMGDLIGPSAGDAIRTMIADASDLGTGIGSKVAGLAALLFGATGAFAQLQRALNRAWEVEDDDDSGVVGVVLKRLLSFGMVLTIGFFLLVSLVVSAALTAIGGAAEAAVGGGAVASTLVQVANVVVGLLVIAALFTFLFRVLPDAEVAWRDAAVGGLATSILFTIGKSLIGIYLGTANPGSAFGAAGSLALILIWIYYSSFIVLVGAEFTQQWANRLGRGIDHEDEDVHPIAQPRDPAPY</sequence>
<evidence type="ECO:0000256" key="2">
    <source>
        <dbReference type="ARBA" id="ARBA00022475"/>
    </source>
</evidence>
<feature type="transmembrane region" description="Helical" evidence="6">
    <location>
        <begin position="31"/>
        <end position="54"/>
    </location>
</feature>
<dbReference type="InterPro" id="IPR017039">
    <property type="entry name" value="Virul_fac_BrkB"/>
</dbReference>
<dbReference type="PIRSF" id="PIRSF035875">
    <property type="entry name" value="RNase_BN"/>
    <property type="match status" value="1"/>
</dbReference>
<evidence type="ECO:0000256" key="4">
    <source>
        <dbReference type="ARBA" id="ARBA00022989"/>
    </source>
</evidence>
<gene>
    <name evidence="7" type="ORF">RM540_13405</name>
</gene>